<evidence type="ECO:0000313" key="3">
    <source>
        <dbReference type="Proteomes" id="UP000315908"/>
    </source>
</evidence>
<dbReference type="Pfam" id="PF00905">
    <property type="entry name" value="Transpeptidase"/>
    <property type="match status" value="1"/>
</dbReference>
<dbReference type="GO" id="GO:0008658">
    <property type="term" value="F:penicillin binding"/>
    <property type="evidence" value="ECO:0007669"/>
    <property type="project" value="InterPro"/>
</dbReference>
<dbReference type="Gene3D" id="3.40.710.10">
    <property type="entry name" value="DD-peptidase/beta-lactamase superfamily"/>
    <property type="match status" value="1"/>
</dbReference>
<evidence type="ECO:0000313" key="2">
    <source>
        <dbReference type="EMBL" id="TWI17347.1"/>
    </source>
</evidence>
<dbReference type="EMBL" id="VLKR01000022">
    <property type="protein sequence ID" value="TWI17347.1"/>
    <property type="molecule type" value="Genomic_DNA"/>
</dbReference>
<dbReference type="Proteomes" id="UP000315908">
    <property type="component" value="Unassembled WGS sequence"/>
</dbReference>
<dbReference type="SUPFAM" id="SSF56601">
    <property type="entry name" value="beta-lactamase/transpeptidase-like"/>
    <property type="match status" value="1"/>
</dbReference>
<accession>A0A562MBL9</accession>
<name>A0A562MBL9_9SPHI</name>
<dbReference type="InterPro" id="IPR001460">
    <property type="entry name" value="PCN-bd_Tpept"/>
</dbReference>
<dbReference type="RefSeq" id="WP_145329108.1">
    <property type="nucleotide sequence ID" value="NZ_DAMALA010000061.1"/>
</dbReference>
<dbReference type="InterPro" id="IPR012338">
    <property type="entry name" value="Beta-lactam/transpept-like"/>
</dbReference>
<dbReference type="AlphaFoldDB" id="A0A562MBL9"/>
<organism evidence="2 3">
    <name type="scientific">Sphingobacterium siyangense</name>
    <dbReference type="NCBI Taxonomy" id="459529"/>
    <lineage>
        <taxon>Bacteria</taxon>
        <taxon>Pseudomonadati</taxon>
        <taxon>Bacteroidota</taxon>
        <taxon>Sphingobacteriia</taxon>
        <taxon>Sphingobacteriales</taxon>
        <taxon>Sphingobacteriaceae</taxon>
        <taxon>Sphingobacterium</taxon>
    </lineage>
</organism>
<sequence>MVLNSIYQMIFKSILFITMTVISFDLLAQARNPDKKIVRSDFQKYFDECHVNGTVALYDNNKGAWILSDTSDTQVATLPASTFKIINMLIALETKTIKDENSIVPWPGSTDTLKYGYRPDIYKNISVKEAFAVSAGWAFIELAKKIDRSVYRKYLKACNYGNMDLSESGPDFWNFGPMGISPINQVEFLKKLYDGNLPFSKRNMDIVKGVMISEQNADYTVRSKTGWTMANQINTGWWIGYVEQKENVYFFATRLIQDRKFNSPDFSSCRKAITWKVFKDLKILP</sequence>
<comment type="caution">
    <text evidence="2">The sequence shown here is derived from an EMBL/GenBank/DDBJ whole genome shotgun (WGS) entry which is preliminary data.</text>
</comment>
<protein>
    <submittedName>
        <fullName evidence="2">Beta-lactamase class D</fullName>
    </submittedName>
</protein>
<proteinExistence type="predicted"/>
<feature type="domain" description="Penicillin-binding protein transpeptidase" evidence="1">
    <location>
        <begin position="73"/>
        <end position="260"/>
    </location>
</feature>
<evidence type="ECO:0000259" key="1">
    <source>
        <dbReference type="Pfam" id="PF00905"/>
    </source>
</evidence>
<dbReference type="OrthoDB" id="9762883at2"/>
<reference evidence="2 3" key="1">
    <citation type="journal article" date="2015" name="Stand. Genomic Sci.">
        <title>Genomic Encyclopedia of Bacterial and Archaeal Type Strains, Phase III: the genomes of soil and plant-associated and newly described type strains.</title>
        <authorList>
            <person name="Whitman W.B."/>
            <person name="Woyke T."/>
            <person name="Klenk H.P."/>
            <person name="Zhou Y."/>
            <person name="Lilburn T.G."/>
            <person name="Beck B.J."/>
            <person name="De Vos P."/>
            <person name="Vandamme P."/>
            <person name="Eisen J.A."/>
            <person name="Garrity G."/>
            <person name="Hugenholtz P."/>
            <person name="Kyrpides N.C."/>
        </authorList>
    </citation>
    <scope>NUCLEOTIDE SEQUENCE [LARGE SCALE GENOMIC DNA]</scope>
    <source>
        <strain evidence="2 3">CGMCC 1.6855</strain>
    </source>
</reference>
<gene>
    <name evidence="2" type="ORF">IQ31_03789</name>
</gene>